<protein>
    <submittedName>
        <fullName evidence="7">Uncharacterized protein</fullName>
    </submittedName>
</protein>
<sequence>MAPHDAKKRKLRRKRQGARKKRRVTNPRIFDRELSTNDGHLYSLYHETKILEHTIALAEDEGSDSKIEARIDNVRKALDEVYSRETTRRESCTSSLEIDLLKRSITQKALSKGFQRPMSDQSLASTSEQDLENLKSHWSSSLYEFVLDMDLDGLCGSALVKSQHKAPGNGQIGPDNYLQAFAAKQPRNSKQKNLLSKREDPQLRLAIQAKLDSGELDLDRDIDTICDWLNKRPADQLLLGTRDNQEILMRRFLFKWRALSHYIRGNPDALGSETMEALATELRPWQKVAAPLLRTMLRGPGRGAILGDGMGLGKTLTAITVTLRKGNGYQGPVVIVAPPGLHSTWKDEIRFHLQDTHQVKILVLKNPQITMDNILSRRIDIVIVGTQFLMRRYKELQAATKIGYLFSEDQDLKVRGVKKSQWRPYRVNHPLDGHAMSLFGLTIPLLIVDEVHGLRNIKSISHKAVLSLKYDAFLGLSGTPIPNRWHDIYGILEFMPGNPFDSFESFVACFGTIINGAPSRECDAESLAIVLDAFLVARPQSVLDLPGLIEHDVIANLSRTTCLEVAELANEFYRLARMKKKDPGPVTPAGHAAALAKATKAELISVCDLFYQEPLKDLNTEAFEGWCREKGFDIDRLDATQLIEWVKKGSGRKSKIKNRQTPIEALGQGGAAGNNESGSGETSGEEEDWEDDEKNDYVPDESEDSDSDPDDPEWLPHDSGKTDYDSDEMEDLESESLPSEQGDVTTDKDHDLDVNDDDDDAEDEDHESSFKKRNEWLKKLNDADPEEYVNKPRVKAIVDQIFTIHSDKPGLKVLVFSRFTKVLDVVEKSLQHRYEKGNGTLLPDVLRFDGTKSQKYRDEVRLQVQNDDKAATVLITLGAGGVGLTLTAAHNVILCESSWVRAEELQALSRCYRQGQVEAVHVYRITSPNSAIEQYIRSCSDFKFQTVSKIMDLLSRVEQEEALKLDLDFVDVPDFVQDKKGSGPFLEFTHQSHGYMLNSTDLS</sequence>
<accession>A0A9Q8WJX0</accession>
<dbReference type="GO" id="GO:0016787">
    <property type="term" value="F:hydrolase activity"/>
    <property type="evidence" value="ECO:0007669"/>
    <property type="project" value="UniProtKB-KW"/>
</dbReference>
<evidence type="ECO:0000256" key="4">
    <source>
        <dbReference type="SAM" id="MobiDB-lite"/>
    </source>
</evidence>
<feature type="compositionally biased region" description="Acidic residues" evidence="4">
    <location>
        <begin position="754"/>
        <end position="766"/>
    </location>
</feature>
<keyword evidence="3" id="KW-0067">ATP-binding</keyword>
<dbReference type="SMART" id="SM00490">
    <property type="entry name" value="HELICc"/>
    <property type="match status" value="1"/>
</dbReference>
<feature type="region of interest" description="Disordered" evidence="4">
    <location>
        <begin position="651"/>
        <end position="770"/>
    </location>
</feature>
<dbReference type="CDD" id="cd18793">
    <property type="entry name" value="SF2_C_SNF"/>
    <property type="match status" value="1"/>
</dbReference>
<organism evidence="7 8">
    <name type="scientific">Colletotrichum lupini</name>
    <dbReference type="NCBI Taxonomy" id="145971"/>
    <lineage>
        <taxon>Eukaryota</taxon>
        <taxon>Fungi</taxon>
        <taxon>Dikarya</taxon>
        <taxon>Ascomycota</taxon>
        <taxon>Pezizomycotina</taxon>
        <taxon>Sordariomycetes</taxon>
        <taxon>Hypocreomycetidae</taxon>
        <taxon>Glomerellales</taxon>
        <taxon>Glomerellaceae</taxon>
        <taxon>Colletotrichum</taxon>
        <taxon>Colletotrichum acutatum species complex</taxon>
    </lineage>
</organism>
<dbReference type="Pfam" id="PF00271">
    <property type="entry name" value="Helicase_C"/>
    <property type="match status" value="1"/>
</dbReference>
<feature type="compositionally biased region" description="Basic and acidic residues" evidence="4">
    <location>
        <begin position="714"/>
        <end position="724"/>
    </location>
</feature>
<reference evidence="7" key="1">
    <citation type="journal article" date="2021" name="Mol. Plant Microbe Interact.">
        <title>Complete Genome Sequence of the Plant-Pathogenic Fungus Colletotrichum lupini.</title>
        <authorList>
            <person name="Baroncelli R."/>
            <person name="Pensec F."/>
            <person name="Da Lio D."/>
            <person name="Boufleur T."/>
            <person name="Vicente I."/>
            <person name="Sarrocco S."/>
            <person name="Picot A."/>
            <person name="Baraldi E."/>
            <person name="Sukno S."/>
            <person name="Thon M."/>
            <person name="Le Floch G."/>
        </authorList>
    </citation>
    <scope>NUCLEOTIDE SEQUENCE</scope>
    <source>
        <strain evidence="7">IMI 504893</strain>
    </source>
</reference>
<feature type="region of interest" description="Disordered" evidence="4">
    <location>
        <begin position="1"/>
        <end position="24"/>
    </location>
</feature>
<evidence type="ECO:0000313" key="8">
    <source>
        <dbReference type="Proteomes" id="UP000830671"/>
    </source>
</evidence>
<dbReference type="GO" id="GO:0005634">
    <property type="term" value="C:nucleus"/>
    <property type="evidence" value="ECO:0007669"/>
    <property type="project" value="TreeGrafter"/>
</dbReference>
<dbReference type="Pfam" id="PF00176">
    <property type="entry name" value="SNF2-rel_dom"/>
    <property type="match status" value="1"/>
</dbReference>
<feature type="compositionally biased region" description="Acidic residues" evidence="4">
    <location>
        <begin position="725"/>
        <end position="734"/>
    </location>
</feature>
<dbReference type="GO" id="GO:0008094">
    <property type="term" value="F:ATP-dependent activity, acting on DNA"/>
    <property type="evidence" value="ECO:0007669"/>
    <property type="project" value="TreeGrafter"/>
</dbReference>
<dbReference type="Proteomes" id="UP000830671">
    <property type="component" value="Chromosome 5"/>
</dbReference>
<proteinExistence type="predicted"/>
<dbReference type="PANTHER" id="PTHR45626">
    <property type="entry name" value="TRANSCRIPTION TERMINATION FACTOR 2-RELATED"/>
    <property type="match status" value="1"/>
</dbReference>
<dbReference type="InterPro" id="IPR014001">
    <property type="entry name" value="Helicase_ATP-bd"/>
</dbReference>
<dbReference type="Gene3D" id="3.40.50.300">
    <property type="entry name" value="P-loop containing nucleotide triphosphate hydrolases"/>
    <property type="match status" value="1"/>
</dbReference>
<dbReference type="RefSeq" id="XP_049147136.1">
    <property type="nucleotide sequence ID" value="XM_049289991.1"/>
</dbReference>
<evidence type="ECO:0000256" key="2">
    <source>
        <dbReference type="ARBA" id="ARBA00022801"/>
    </source>
</evidence>
<dbReference type="GO" id="GO:0006281">
    <property type="term" value="P:DNA repair"/>
    <property type="evidence" value="ECO:0007669"/>
    <property type="project" value="TreeGrafter"/>
</dbReference>
<dbReference type="SUPFAM" id="SSF52540">
    <property type="entry name" value="P-loop containing nucleoside triphosphate hydrolases"/>
    <property type="match status" value="2"/>
</dbReference>
<evidence type="ECO:0000256" key="3">
    <source>
        <dbReference type="ARBA" id="ARBA00022840"/>
    </source>
</evidence>
<dbReference type="InterPro" id="IPR000330">
    <property type="entry name" value="SNF2_N"/>
</dbReference>
<keyword evidence="1" id="KW-0547">Nucleotide-binding</keyword>
<evidence type="ECO:0000259" key="6">
    <source>
        <dbReference type="PROSITE" id="PS51194"/>
    </source>
</evidence>
<dbReference type="GeneID" id="73345001"/>
<name>A0A9Q8WJX0_9PEZI</name>
<keyword evidence="2" id="KW-0378">Hydrolase</keyword>
<dbReference type="InterPro" id="IPR050628">
    <property type="entry name" value="SNF2_RAD54_helicase_TF"/>
</dbReference>
<dbReference type="InterPro" id="IPR038718">
    <property type="entry name" value="SNF2-like_sf"/>
</dbReference>
<dbReference type="EMBL" id="CP019477">
    <property type="protein sequence ID" value="UQC85522.1"/>
    <property type="molecule type" value="Genomic_DNA"/>
</dbReference>
<dbReference type="InterPro" id="IPR027417">
    <property type="entry name" value="P-loop_NTPase"/>
</dbReference>
<dbReference type="KEGG" id="clup:CLUP02_11020"/>
<dbReference type="GO" id="GO:0005524">
    <property type="term" value="F:ATP binding"/>
    <property type="evidence" value="ECO:0007669"/>
    <property type="project" value="UniProtKB-KW"/>
</dbReference>
<dbReference type="PROSITE" id="PS51194">
    <property type="entry name" value="HELICASE_CTER"/>
    <property type="match status" value="1"/>
</dbReference>
<dbReference type="InterPro" id="IPR001650">
    <property type="entry name" value="Helicase_C-like"/>
</dbReference>
<feature type="compositionally biased region" description="Acidic residues" evidence="4">
    <location>
        <begin position="683"/>
        <end position="713"/>
    </location>
</feature>
<dbReference type="InterPro" id="IPR049730">
    <property type="entry name" value="SNF2/RAD54-like_C"/>
</dbReference>
<feature type="compositionally biased region" description="Low complexity" evidence="4">
    <location>
        <begin position="673"/>
        <end position="682"/>
    </location>
</feature>
<evidence type="ECO:0000259" key="5">
    <source>
        <dbReference type="PROSITE" id="PS51192"/>
    </source>
</evidence>
<dbReference type="Gene3D" id="3.40.50.10810">
    <property type="entry name" value="Tandem AAA-ATPase domain"/>
    <property type="match status" value="1"/>
</dbReference>
<feature type="domain" description="Helicase ATP-binding" evidence="5">
    <location>
        <begin position="295"/>
        <end position="498"/>
    </location>
</feature>
<gene>
    <name evidence="7" type="ORF">CLUP02_11020</name>
</gene>
<dbReference type="AlphaFoldDB" id="A0A9Q8WJX0"/>
<keyword evidence="8" id="KW-1185">Reference proteome</keyword>
<evidence type="ECO:0000256" key="1">
    <source>
        <dbReference type="ARBA" id="ARBA00022741"/>
    </source>
</evidence>
<evidence type="ECO:0000313" key="7">
    <source>
        <dbReference type="EMBL" id="UQC85522.1"/>
    </source>
</evidence>
<dbReference type="PROSITE" id="PS51192">
    <property type="entry name" value="HELICASE_ATP_BIND_1"/>
    <property type="match status" value="1"/>
</dbReference>
<feature type="domain" description="Helicase C-terminal" evidence="6">
    <location>
        <begin position="797"/>
        <end position="955"/>
    </location>
</feature>
<dbReference type="SMART" id="SM00487">
    <property type="entry name" value="DEXDc"/>
    <property type="match status" value="1"/>
</dbReference>